<comment type="caution">
    <text evidence="1">The sequence shown here is derived from an EMBL/GenBank/DDBJ whole genome shotgun (WGS) entry which is preliminary data.</text>
</comment>
<name>A0AAN9P9J5_CROPI</name>
<dbReference type="EMBL" id="JAYWIO010000001">
    <property type="protein sequence ID" value="KAK7289881.1"/>
    <property type="molecule type" value="Genomic_DNA"/>
</dbReference>
<evidence type="ECO:0000313" key="1">
    <source>
        <dbReference type="EMBL" id="KAK7289881.1"/>
    </source>
</evidence>
<keyword evidence="2" id="KW-1185">Reference proteome</keyword>
<protein>
    <submittedName>
        <fullName evidence="1">Uncharacterized protein</fullName>
    </submittedName>
</protein>
<gene>
    <name evidence="1" type="ORF">RIF29_03887</name>
</gene>
<accession>A0AAN9P9J5</accession>
<proteinExistence type="predicted"/>
<sequence length="122" mass="13800">MEKKMWYTQGFGSSIRNLPYHGVQFQYLLGHVPNMSWPYFSAVGYGDYHGEHLFNEPLTSHRFGLTSSWGGSVGIPQRLNVGLYDAFNHSQAHANFENSILEDRVLSSASQASEELDMTLKL</sequence>
<reference evidence="1 2" key="1">
    <citation type="submission" date="2024-01" db="EMBL/GenBank/DDBJ databases">
        <title>The genomes of 5 underutilized Papilionoideae crops provide insights into root nodulation and disease resistanc.</title>
        <authorList>
            <person name="Yuan L."/>
        </authorList>
    </citation>
    <scope>NUCLEOTIDE SEQUENCE [LARGE SCALE GENOMIC DNA]</scope>
    <source>
        <strain evidence="1">ZHUSHIDOU_FW_LH</strain>
        <tissue evidence="1">Leaf</tissue>
    </source>
</reference>
<organism evidence="1 2">
    <name type="scientific">Crotalaria pallida</name>
    <name type="common">Smooth rattlebox</name>
    <name type="synonym">Crotalaria striata</name>
    <dbReference type="NCBI Taxonomy" id="3830"/>
    <lineage>
        <taxon>Eukaryota</taxon>
        <taxon>Viridiplantae</taxon>
        <taxon>Streptophyta</taxon>
        <taxon>Embryophyta</taxon>
        <taxon>Tracheophyta</taxon>
        <taxon>Spermatophyta</taxon>
        <taxon>Magnoliopsida</taxon>
        <taxon>eudicotyledons</taxon>
        <taxon>Gunneridae</taxon>
        <taxon>Pentapetalae</taxon>
        <taxon>rosids</taxon>
        <taxon>fabids</taxon>
        <taxon>Fabales</taxon>
        <taxon>Fabaceae</taxon>
        <taxon>Papilionoideae</taxon>
        <taxon>50 kb inversion clade</taxon>
        <taxon>genistoids sensu lato</taxon>
        <taxon>core genistoids</taxon>
        <taxon>Crotalarieae</taxon>
        <taxon>Crotalaria</taxon>
    </lineage>
</organism>
<evidence type="ECO:0000313" key="2">
    <source>
        <dbReference type="Proteomes" id="UP001372338"/>
    </source>
</evidence>
<dbReference type="Proteomes" id="UP001372338">
    <property type="component" value="Unassembled WGS sequence"/>
</dbReference>
<dbReference type="AlphaFoldDB" id="A0AAN9P9J5"/>